<keyword evidence="1" id="KW-0677">Repeat</keyword>
<dbReference type="Proteomes" id="UP000663852">
    <property type="component" value="Unassembled WGS sequence"/>
</dbReference>
<dbReference type="InterPro" id="IPR032867">
    <property type="entry name" value="DYW_dom"/>
</dbReference>
<dbReference type="FunFam" id="1.25.40.10:FF:000158">
    <property type="entry name" value="pentatricopeptide repeat-containing protein At2g33680"/>
    <property type="match status" value="1"/>
</dbReference>
<name>A0A816DAM0_ADIRI</name>
<dbReference type="GO" id="GO:0048731">
    <property type="term" value="P:system development"/>
    <property type="evidence" value="ECO:0007669"/>
    <property type="project" value="UniProtKB-ARBA"/>
</dbReference>
<dbReference type="OrthoDB" id="185373at2759"/>
<dbReference type="PANTHER" id="PTHR47926">
    <property type="entry name" value="PENTATRICOPEPTIDE REPEAT-CONTAINING PROTEIN"/>
    <property type="match status" value="1"/>
</dbReference>
<dbReference type="GO" id="GO:0009451">
    <property type="term" value="P:RNA modification"/>
    <property type="evidence" value="ECO:0007669"/>
    <property type="project" value="InterPro"/>
</dbReference>
<dbReference type="InterPro" id="IPR046960">
    <property type="entry name" value="PPR_At4g14850-like_plant"/>
</dbReference>
<protein>
    <recommendedName>
        <fullName evidence="3">DYW domain-containing protein</fullName>
    </recommendedName>
</protein>
<comment type="caution">
    <text evidence="5">The sequence shown here is derived from an EMBL/GenBank/DDBJ whole genome shotgun (WGS) entry which is preliminary data.</text>
</comment>
<evidence type="ECO:0000313" key="6">
    <source>
        <dbReference type="Proteomes" id="UP000663828"/>
    </source>
</evidence>
<dbReference type="GO" id="GO:0003723">
    <property type="term" value="F:RNA binding"/>
    <property type="evidence" value="ECO:0007669"/>
    <property type="project" value="InterPro"/>
</dbReference>
<dbReference type="EMBL" id="CAJNOJ010000288">
    <property type="protein sequence ID" value="CAF1372391.1"/>
    <property type="molecule type" value="Genomic_DNA"/>
</dbReference>
<dbReference type="PROSITE" id="PS51375">
    <property type="entry name" value="PPR"/>
    <property type="match status" value="1"/>
</dbReference>
<evidence type="ECO:0000313" key="5">
    <source>
        <dbReference type="EMBL" id="CAF1631955.1"/>
    </source>
</evidence>
<sequence>MRFIFPSTDKALKLLELNACQRKRVIGALFQMFILFVTLSRHSKSTCINVLRSITNSSRISIETHMKTLNDKQQFRKTLDVFDKHKDKYQTMITDRVVVQALKACARLGFLDRGQTIHQKLSDNLLNNAYVQTSLIHFYMQCGRVNDAQRVFESSTNKTLIHYGLMMKGYITNNMSEKSIQLFSKIPKPDEILLCLLFNSCAHTRTTHALDIGRKVWSQLSSANQRNQFILNAALDMFIKCGDVSSAENITFAKTKRNVIDYGQLMKYYNDHRKPVNTLNLYEKMKSEGIEANAVIFLLLIDACVEIGLKSRCQSIAKQIPSTMSTDLKIQSALVHMWGKVGCVNQAKQVFQQINRPNSVTYTTMINAYGLNGMGHDALELYYQMPSEMIVEKTYVCILNACSHSGLVEEARSIFSKIPKKDEWIYTAMIDCLCRSFIFDEAKQLIENYENNHRPCLPMYKSLLSGARNRTDVSLARQTIHRIQQLFHGMDKSLVSASVLLTNTLAAAGELEEALQIRSKLSETGVKKQMDLSWTEANGIQEIYDELQRIEHELIEHGHNHSERLALAFNFIQRPIPSQIQIVKNLRICGDCHRAIKLISQILIRDANRIHHFSRGKCSCNDHF</sequence>
<dbReference type="GO" id="GO:0008270">
    <property type="term" value="F:zinc ion binding"/>
    <property type="evidence" value="ECO:0007669"/>
    <property type="project" value="InterPro"/>
</dbReference>
<keyword evidence="6" id="KW-1185">Reference proteome</keyword>
<feature type="repeat" description="PPR" evidence="2">
    <location>
        <begin position="358"/>
        <end position="392"/>
    </location>
</feature>
<evidence type="ECO:0000259" key="3">
    <source>
        <dbReference type="Pfam" id="PF14432"/>
    </source>
</evidence>
<dbReference type="Gene3D" id="1.25.40.10">
    <property type="entry name" value="Tetratricopeptide repeat domain"/>
    <property type="match status" value="4"/>
</dbReference>
<gene>
    <name evidence="4" type="ORF">EDS130_LOCUS34450</name>
    <name evidence="5" type="ORF">XAT740_LOCUS51808</name>
</gene>
<organism evidence="5 6">
    <name type="scientific">Adineta ricciae</name>
    <name type="common">Rotifer</name>
    <dbReference type="NCBI Taxonomy" id="249248"/>
    <lineage>
        <taxon>Eukaryota</taxon>
        <taxon>Metazoa</taxon>
        <taxon>Spiralia</taxon>
        <taxon>Gnathifera</taxon>
        <taxon>Rotifera</taxon>
        <taxon>Eurotatoria</taxon>
        <taxon>Bdelloidea</taxon>
        <taxon>Adinetida</taxon>
        <taxon>Adinetidae</taxon>
        <taxon>Adineta</taxon>
    </lineage>
</organism>
<dbReference type="EMBL" id="CAJNOR010008345">
    <property type="protein sequence ID" value="CAF1631955.1"/>
    <property type="molecule type" value="Genomic_DNA"/>
</dbReference>
<proteinExistence type="predicted"/>
<dbReference type="InterPro" id="IPR002885">
    <property type="entry name" value="PPR_rpt"/>
</dbReference>
<dbReference type="Proteomes" id="UP000663828">
    <property type="component" value="Unassembled WGS sequence"/>
</dbReference>
<dbReference type="NCBIfam" id="TIGR00756">
    <property type="entry name" value="PPR"/>
    <property type="match status" value="1"/>
</dbReference>
<evidence type="ECO:0000256" key="2">
    <source>
        <dbReference type="PROSITE-ProRule" id="PRU00708"/>
    </source>
</evidence>
<dbReference type="Pfam" id="PF14432">
    <property type="entry name" value="DYW_deaminase"/>
    <property type="match status" value="1"/>
</dbReference>
<dbReference type="PANTHER" id="PTHR47926:SF347">
    <property type="entry name" value="PENTATRICOPEPTIDE REPEAT-CONTAINING PROTEIN"/>
    <property type="match status" value="1"/>
</dbReference>
<feature type="domain" description="DYW" evidence="3">
    <location>
        <begin position="558"/>
        <end position="623"/>
    </location>
</feature>
<dbReference type="Pfam" id="PF01535">
    <property type="entry name" value="PPR"/>
    <property type="match status" value="4"/>
</dbReference>
<dbReference type="AlphaFoldDB" id="A0A816DAM0"/>
<dbReference type="InterPro" id="IPR011990">
    <property type="entry name" value="TPR-like_helical_dom_sf"/>
</dbReference>
<reference evidence="5" key="1">
    <citation type="submission" date="2021-02" db="EMBL/GenBank/DDBJ databases">
        <authorList>
            <person name="Nowell W R."/>
        </authorList>
    </citation>
    <scope>NUCLEOTIDE SEQUENCE</scope>
</reference>
<accession>A0A816DAM0</accession>
<evidence type="ECO:0000313" key="4">
    <source>
        <dbReference type="EMBL" id="CAF1372391.1"/>
    </source>
</evidence>
<evidence type="ECO:0000256" key="1">
    <source>
        <dbReference type="ARBA" id="ARBA00022737"/>
    </source>
</evidence>